<dbReference type="GO" id="GO:0005789">
    <property type="term" value="C:endoplasmic reticulum membrane"/>
    <property type="evidence" value="ECO:0007669"/>
    <property type="project" value="UniProtKB-SubCell"/>
</dbReference>
<keyword evidence="7" id="KW-0560">Oxidoreductase</keyword>
<evidence type="ECO:0008006" key="15">
    <source>
        <dbReference type="Google" id="ProtNLM"/>
    </source>
</evidence>
<sequence>MRAQDDNVSALAAIHTSPKPWVELLSWKPRAFLYHNFVSPAECQHIIQEAKPMMRRSTVIGEAGSSIQDSIRTSYGTFLLRRHDSAIARMEDRLAAWTQLPMTHQEDLQVLRYSQGEKYGPHYDSVQGEALKGRSPRIATVIVYLNEDATLQGGETAFTQAPGIGGIKGLSACADGFVAVKPRRGDALLFYTLKPDSSQDDASIHTGCPVLQGVKWTATKWIHTEPFHPEWLSEKMDTSNALLPENCTDTELACPAWAASGECSKNREYMVGDDVVLGQCRASCQECEPCASSDRACHMRNRARAGFLALPDGED</sequence>
<evidence type="ECO:0000256" key="7">
    <source>
        <dbReference type="ARBA" id="ARBA00023002"/>
    </source>
</evidence>
<dbReference type="InterPro" id="IPR005123">
    <property type="entry name" value="Oxoglu/Fe-dep_dioxygenase_dom"/>
</dbReference>
<comment type="caution">
    <text evidence="13">The sequence shown here is derived from an EMBL/GenBank/DDBJ whole genome shotgun (WGS) entry which is preliminary data.</text>
</comment>
<evidence type="ECO:0000313" key="13">
    <source>
        <dbReference type="EMBL" id="CAK0751576.1"/>
    </source>
</evidence>
<dbReference type="PROSITE" id="PS51471">
    <property type="entry name" value="FE2OG_OXY"/>
    <property type="match status" value="1"/>
</dbReference>
<dbReference type="GO" id="GO:0004656">
    <property type="term" value="F:procollagen-proline 4-dioxygenase activity"/>
    <property type="evidence" value="ECO:0007669"/>
    <property type="project" value="UniProtKB-EC"/>
</dbReference>
<evidence type="ECO:0000256" key="8">
    <source>
        <dbReference type="ARBA" id="ARBA00023004"/>
    </source>
</evidence>
<evidence type="ECO:0000256" key="3">
    <source>
        <dbReference type="ARBA" id="ARBA00022692"/>
    </source>
</evidence>
<dbReference type="InterPro" id="IPR045054">
    <property type="entry name" value="P4HA-like"/>
</dbReference>
<gene>
    <name evidence="13" type="ORF">CVIRNUC_002078</name>
</gene>
<name>A0AAV1HVV7_9CHLO</name>
<accession>A0AAV1HVV7</accession>
<keyword evidence="8" id="KW-0408">Iron</keyword>
<dbReference type="PROSITE" id="PS51670">
    <property type="entry name" value="SHKT"/>
    <property type="match status" value="1"/>
</dbReference>
<evidence type="ECO:0000256" key="1">
    <source>
        <dbReference type="ARBA" id="ARBA00001961"/>
    </source>
</evidence>
<comment type="catalytic activity">
    <reaction evidence="10">
        <text>L-prolyl-[collagen] + 2-oxoglutarate + O2 = trans-4-hydroxy-L-prolyl-[collagen] + succinate + CO2</text>
        <dbReference type="Rhea" id="RHEA:18945"/>
        <dbReference type="Rhea" id="RHEA-COMP:11676"/>
        <dbReference type="Rhea" id="RHEA-COMP:11680"/>
        <dbReference type="ChEBI" id="CHEBI:15379"/>
        <dbReference type="ChEBI" id="CHEBI:16526"/>
        <dbReference type="ChEBI" id="CHEBI:16810"/>
        <dbReference type="ChEBI" id="CHEBI:30031"/>
        <dbReference type="ChEBI" id="CHEBI:50342"/>
        <dbReference type="ChEBI" id="CHEBI:61965"/>
        <dbReference type="EC" id="1.14.11.2"/>
    </reaction>
</comment>
<evidence type="ECO:0000313" key="14">
    <source>
        <dbReference type="Proteomes" id="UP001314263"/>
    </source>
</evidence>
<dbReference type="Pfam" id="PF13640">
    <property type="entry name" value="2OG-FeII_Oxy_3"/>
    <property type="match status" value="1"/>
</dbReference>
<reference evidence="13 14" key="1">
    <citation type="submission" date="2023-10" db="EMBL/GenBank/DDBJ databases">
        <authorList>
            <person name="Maclean D."/>
            <person name="Macfadyen A."/>
        </authorList>
    </citation>
    <scope>NUCLEOTIDE SEQUENCE [LARGE SCALE GENOMIC DNA]</scope>
</reference>
<dbReference type="SMART" id="SM00702">
    <property type="entry name" value="P4Hc"/>
    <property type="match status" value="1"/>
</dbReference>
<feature type="domain" description="Fe2OG dioxygenase" evidence="11">
    <location>
        <begin position="104"/>
        <end position="224"/>
    </location>
</feature>
<organism evidence="13 14">
    <name type="scientific">Coccomyxa viridis</name>
    <dbReference type="NCBI Taxonomy" id="1274662"/>
    <lineage>
        <taxon>Eukaryota</taxon>
        <taxon>Viridiplantae</taxon>
        <taxon>Chlorophyta</taxon>
        <taxon>core chlorophytes</taxon>
        <taxon>Trebouxiophyceae</taxon>
        <taxon>Trebouxiophyceae incertae sedis</taxon>
        <taxon>Coccomyxaceae</taxon>
        <taxon>Coccomyxa</taxon>
    </lineage>
</organism>
<dbReference type="GO" id="GO:0031418">
    <property type="term" value="F:L-ascorbic acid binding"/>
    <property type="evidence" value="ECO:0007669"/>
    <property type="project" value="InterPro"/>
</dbReference>
<keyword evidence="14" id="KW-1185">Reference proteome</keyword>
<evidence type="ECO:0000256" key="10">
    <source>
        <dbReference type="ARBA" id="ARBA00049169"/>
    </source>
</evidence>
<dbReference type="PANTHER" id="PTHR10869">
    <property type="entry name" value="PROLYL 4-HYDROXYLASE ALPHA SUBUNIT"/>
    <property type="match status" value="1"/>
</dbReference>
<comment type="cofactor">
    <cofactor evidence="1">
        <name>L-ascorbate</name>
        <dbReference type="ChEBI" id="CHEBI:38290"/>
    </cofactor>
</comment>
<evidence type="ECO:0000256" key="6">
    <source>
        <dbReference type="ARBA" id="ARBA00022989"/>
    </source>
</evidence>
<keyword evidence="6" id="KW-1133">Transmembrane helix</keyword>
<feature type="domain" description="ShKT" evidence="12">
    <location>
        <begin position="247"/>
        <end position="287"/>
    </location>
</feature>
<dbReference type="InterPro" id="IPR044862">
    <property type="entry name" value="Pro_4_hyd_alph_FE2OG_OXY"/>
</dbReference>
<proteinExistence type="predicted"/>
<dbReference type="Proteomes" id="UP001314263">
    <property type="component" value="Unassembled WGS sequence"/>
</dbReference>
<comment type="subcellular location">
    <subcellularLocation>
        <location evidence="2">Endoplasmic reticulum membrane</location>
        <topology evidence="2">Single-pass type II membrane protein</topology>
    </subcellularLocation>
</comment>
<dbReference type="EMBL" id="CAUYUE010000003">
    <property type="protein sequence ID" value="CAK0751576.1"/>
    <property type="molecule type" value="Genomic_DNA"/>
</dbReference>
<evidence type="ECO:0000259" key="11">
    <source>
        <dbReference type="PROSITE" id="PS51471"/>
    </source>
</evidence>
<protein>
    <recommendedName>
        <fullName evidence="15">Procollagen-proline 4-dioxygenase</fullName>
    </recommendedName>
</protein>
<evidence type="ECO:0000256" key="2">
    <source>
        <dbReference type="ARBA" id="ARBA00004648"/>
    </source>
</evidence>
<evidence type="ECO:0000256" key="5">
    <source>
        <dbReference type="ARBA" id="ARBA00022964"/>
    </source>
</evidence>
<dbReference type="InterPro" id="IPR003582">
    <property type="entry name" value="ShKT_dom"/>
</dbReference>
<evidence type="ECO:0000256" key="4">
    <source>
        <dbReference type="ARBA" id="ARBA00022723"/>
    </source>
</evidence>
<keyword evidence="5" id="KW-0223">Dioxygenase</keyword>
<dbReference type="Gene3D" id="2.60.120.620">
    <property type="entry name" value="q2cbj1_9rhob like domain"/>
    <property type="match status" value="1"/>
</dbReference>
<evidence type="ECO:0000256" key="9">
    <source>
        <dbReference type="ARBA" id="ARBA00023136"/>
    </source>
</evidence>
<dbReference type="PANTHER" id="PTHR10869:SF238">
    <property type="entry name" value="PROLYL 4-HYDROXYLASE 6-RELATED"/>
    <property type="match status" value="1"/>
</dbReference>
<evidence type="ECO:0000259" key="12">
    <source>
        <dbReference type="PROSITE" id="PS51670"/>
    </source>
</evidence>
<keyword evidence="9" id="KW-0472">Membrane</keyword>
<dbReference type="GO" id="GO:0005506">
    <property type="term" value="F:iron ion binding"/>
    <property type="evidence" value="ECO:0007669"/>
    <property type="project" value="InterPro"/>
</dbReference>
<dbReference type="AlphaFoldDB" id="A0AAV1HVV7"/>
<keyword evidence="4" id="KW-0479">Metal-binding</keyword>
<dbReference type="InterPro" id="IPR006620">
    <property type="entry name" value="Pro_4_hyd_alph"/>
</dbReference>
<keyword evidence="3" id="KW-0812">Transmembrane</keyword>